<protein>
    <submittedName>
        <fullName evidence="3">Uncharacterized protein</fullName>
    </submittedName>
</protein>
<sequence length="99" mass="10276">MLLEGLLASKNIAQLAALSDWANKNRAAAKPVTASSAPGPSKPAKTQLPTRPPISTARPPSSNMGRPPFGKPLARAAPRPGNPPSPKKLKPTPDVIDID</sequence>
<dbReference type="AlphaFoldDB" id="A0AAF3J254"/>
<evidence type="ECO:0000313" key="3">
    <source>
        <dbReference type="WBParaSite" id="MBELARI_LOCUS11489"/>
    </source>
</evidence>
<feature type="region of interest" description="Disordered" evidence="1">
    <location>
        <begin position="25"/>
        <end position="99"/>
    </location>
</feature>
<reference evidence="3" key="1">
    <citation type="submission" date="2024-02" db="UniProtKB">
        <authorList>
            <consortium name="WormBaseParasite"/>
        </authorList>
    </citation>
    <scope>IDENTIFICATION</scope>
</reference>
<proteinExistence type="predicted"/>
<evidence type="ECO:0000313" key="2">
    <source>
        <dbReference type="Proteomes" id="UP000887575"/>
    </source>
</evidence>
<dbReference type="WBParaSite" id="MBELARI_LOCUS11489">
    <property type="protein sequence ID" value="MBELARI_LOCUS11489"/>
    <property type="gene ID" value="MBELARI_LOCUS11489"/>
</dbReference>
<name>A0AAF3J254_9BILA</name>
<keyword evidence="2" id="KW-1185">Reference proteome</keyword>
<evidence type="ECO:0000256" key="1">
    <source>
        <dbReference type="SAM" id="MobiDB-lite"/>
    </source>
</evidence>
<dbReference type="Proteomes" id="UP000887575">
    <property type="component" value="Unassembled WGS sequence"/>
</dbReference>
<organism evidence="2 3">
    <name type="scientific">Mesorhabditis belari</name>
    <dbReference type="NCBI Taxonomy" id="2138241"/>
    <lineage>
        <taxon>Eukaryota</taxon>
        <taxon>Metazoa</taxon>
        <taxon>Ecdysozoa</taxon>
        <taxon>Nematoda</taxon>
        <taxon>Chromadorea</taxon>
        <taxon>Rhabditida</taxon>
        <taxon>Rhabditina</taxon>
        <taxon>Rhabditomorpha</taxon>
        <taxon>Rhabditoidea</taxon>
        <taxon>Rhabditidae</taxon>
        <taxon>Mesorhabditinae</taxon>
        <taxon>Mesorhabditis</taxon>
    </lineage>
</organism>
<accession>A0AAF3J254</accession>